<dbReference type="AlphaFoldDB" id="A0A1E5XK78"/>
<gene>
    <name evidence="1" type="ORF">VW23_027455</name>
</gene>
<keyword evidence="2" id="KW-1185">Reference proteome</keyword>
<proteinExistence type="predicted"/>
<organism evidence="1 2">
    <name type="scientific">Devosia insulae DS-56</name>
    <dbReference type="NCBI Taxonomy" id="1116389"/>
    <lineage>
        <taxon>Bacteria</taxon>
        <taxon>Pseudomonadati</taxon>
        <taxon>Pseudomonadota</taxon>
        <taxon>Alphaproteobacteria</taxon>
        <taxon>Hyphomicrobiales</taxon>
        <taxon>Devosiaceae</taxon>
        <taxon>Devosia</taxon>
    </lineage>
</organism>
<sequence length="127" mass="14326">MEEAGLIPAPAVNDNELHYPDAIQTDEERTTFARIYRANPSAHLYTEASEPILIQLVRHVTNANRISREVQRARDPKLLIQLSRAQRDESAAIASLSTKLRLAASAIADHRGNLLPKPDKKKPWEWP</sequence>
<dbReference type="EMBL" id="LAJE02000342">
    <property type="protein sequence ID" value="OEO28985.1"/>
    <property type="molecule type" value="Genomic_DNA"/>
</dbReference>
<reference evidence="1 2" key="1">
    <citation type="journal article" date="2015" name="Genome Announc.">
        <title>Genome Assemblies of Three Soil-Associated Devosia species: D. insulae, D. limi, and D. soli.</title>
        <authorList>
            <person name="Hassan Y.I."/>
            <person name="Lepp D."/>
            <person name="Zhou T."/>
        </authorList>
    </citation>
    <scope>NUCLEOTIDE SEQUENCE [LARGE SCALE GENOMIC DNA]</scope>
    <source>
        <strain evidence="1 2">DS-56</strain>
    </source>
</reference>
<evidence type="ECO:0000313" key="2">
    <source>
        <dbReference type="Proteomes" id="UP000095463"/>
    </source>
</evidence>
<comment type="caution">
    <text evidence="1">The sequence shown here is derived from an EMBL/GenBank/DDBJ whole genome shotgun (WGS) entry which is preliminary data.</text>
</comment>
<dbReference type="Proteomes" id="UP000095463">
    <property type="component" value="Unassembled WGS sequence"/>
</dbReference>
<protein>
    <submittedName>
        <fullName evidence="1">Uncharacterized protein</fullName>
    </submittedName>
</protein>
<accession>A0A1E5XK78</accession>
<evidence type="ECO:0000313" key="1">
    <source>
        <dbReference type="EMBL" id="OEO28985.1"/>
    </source>
</evidence>
<name>A0A1E5XK78_9HYPH</name>